<dbReference type="InterPro" id="IPR000477">
    <property type="entry name" value="RT_dom"/>
</dbReference>
<feature type="domain" description="Reverse transcriptase" evidence="1">
    <location>
        <begin position="1"/>
        <end position="299"/>
    </location>
</feature>
<reference evidence="2" key="1">
    <citation type="submission" date="2021-04" db="EMBL/GenBank/DDBJ databases">
        <authorList>
            <person name="Tunstrom K."/>
        </authorList>
    </citation>
    <scope>NUCLEOTIDE SEQUENCE</scope>
</reference>
<gene>
    <name evidence="2" type="ORF">PAPOLLO_LOCUS27726</name>
</gene>
<evidence type="ECO:0000313" key="2">
    <source>
        <dbReference type="EMBL" id="CAG5058820.1"/>
    </source>
</evidence>
<dbReference type="PROSITE" id="PS50878">
    <property type="entry name" value="RT_POL"/>
    <property type="match status" value="1"/>
</dbReference>
<comment type="caution">
    <text evidence="2">The sequence shown here is derived from an EMBL/GenBank/DDBJ whole genome shotgun (WGS) entry which is preliminary data.</text>
</comment>
<dbReference type="OrthoDB" id="7468774at2759"/>
<dbReference type="EMBL" id="CAJQZP010001686">
    <property type="protein sequence ID" value="CAG5058820.1"/>
    <property type="molecule type" value="Genomic_DNA"/>
</dbReference>
<protein>
    <submittedName>
        <fullName evidence="2">(apollo) hypothetical protein</fullName>
    </submittedName>
</protein>
<keyword evidence="3" id="KW-1185">Reference proteome</keyword>
<dbReference type="Pfam" id="PF14529">
    <property type="entry name" value="Exo_endo_phos_2"/>
    <property type="match status" value="1"/>
</dbReference>
<organism evidence="2 3">
    <name type="scientific">Parnassius apollo</name>
    <name type="common">Apollo butterfly</name>
    <name type="synonym">Papilio apollo</name>
    <dbReference type="NCBI Taxonomy" id="110799"/>
    <lineage>
        <taxon>Eukaryota</taxon>
        <taxon>Metazoa</taxon>
        <taxon>Ecdysozoa</taxon>
        <taxon>Arthropoda</taxon>
        <taxon>Hexapoda</taxon>
        <taxon>Insecta</taxon>
        <taxon>Pterygota</taxon>
        <taxon>Neoptera</taxon>
        <taxon>Endopterygota</taxon>
        <taxon>Lepidoptera</taxon>
        <taxon>Glossata</taxon>
        <taxon>Ditrysia</taxon>
        <taxon>Papilionoidea</taxon>
        <taxon>Papilionidae</taxon>
        <taxon>Parnassiinae</taxon>
        <taxon>Parnassini</taxon>
        <taxon>Parnassius</taxon>
        <taxon>Parnassius</taxon>
    </lineage>
</organism>
<evidence type="ECO:0000313" key="3">
    <source>
        <dbReference type="Proteomes" id="UP000691718"/>
    </source>
</evidence>
<dbReference type="Proteomes" id="UP000691718">
    <property type="component" value="Unassembled WGS sequence"/>
</dbReference>
<dbReference type="Pfam" id="PF00078">
    <property type="entry name" value="RVT_1"/>
    <property type="match status" value="1"/>
</dbReference>
<dbReference type="AlphaFoldDB" id="A0A8S3YES8"/>
<dbReference type="GO" id="GO:0003824">
    <property type="term" value="F:catalytic activity"/>
    <property type="evidence" value="ECO:0007669"/>
    <property type="project" value="InterPro"/>
</dbReference>
<evidence type="ECO:0000259" key="1">
    <source>
        <dbReference type="PROSITE" id="PS50878"/>
    </source>
</evidence>
<name>A0A8S3YES8_PARAO</name>
<proteinExistence type="predicted"/>
<dbReference type="InterPro" id="IPR005135">
    <property type="entry name" value="Endo/exonuclease/phosphatase"/>
</dbReference>
<dbReference type="PANTHER" id="PTHR33332">
    <property type="entry name" value="REVERSE TRANSCRIPTASE DOMAIN-CONTAINING PROTEIN"/>
    <property type="match status" value="1"/>
</dbReference>
<accession>A0A8S3YES8</accession>
<sequence>MATDSVLQQILSAKIVILCDFNAHHAEWLGLRLTVHAGRFVYDFALAYDLTQLVTSPTRIPDVEDQAPSLLDLLLTSHPDGYQISVDAPLGSSDHCLVDLLVYLTYRWAEAVESKGEALAVSLDIAKAFDRVWHKALLSKLPSYGLPKKLCDWITSFLADRSIKVVVDDASSDYKPINAGVPQGCVLSPTLFLLHINDMLQTRNIPCYADDSTGDAFYTGRANILRENVSECRDKLVSEVESLRSRVSDWARLNLVQFNPQKTQVCALTAKKDPYVVSPHFQGTPLVASASIGILGVDISSDVQFRGHLKEKAKLTSKKLGVLSRAGQYFMPAHRLQLYKVQVRPHMEYCSHLWAGAPQYQLLPLDRIQRRAARIVDDRVLFDLLNSLALRRDDASLCIFFHI</sequence>